<dbReference type="GO" id="GO:0005524">
    <property type="term" value="F:ATP binding"/>
    <property type="evidence" value="ECO:0007669"/>
    <property type="project" value="InterPro"/>
</dbReference>
<dbReference type="SUPFAM" id="SSF81296">
    <property type="entry name" value="E set domains"/>
    <property type="match status" value="1"/>
</dbReference>
<dbReference type="InterPro" id="IPR002909">
    <property type="entry name" value="IPT_dom"/>
</dbReference>
<feature type="domain" description="ATPase AAA-type core" evidence="3">
    <location>
        <begin position="336"/>
        <end position="436"/>
    </location>
</feature>
<comment type="caution">
    <text evidence="5">The sequence shown here is derived from an EMBL/GenBank/DDBJ whole genome shotgun (WGS) entry which is preliminary data.</text>
</comment>
<reference evidence="5 6" key="1">
    <citation type="submission" date="2017-12" db="EMBL/GenBank/DDBJ databases">
        <title>Sequencing, de novo assembly and annotation of complete genome of a new Thraustochytrid species, strain FCC1311.</title>
        <authorList>
            <person name="Sedici K."/>
            <person name="Godart F."/>
            <person name="Aiese Cigliano R."/>
            <person name="Sanseverino W."/>
            <person name="Barakat M."/>
            <person name="Ortet P."/>
            <person name="Marechal E."/>
            <person name="Cagnac O."/>
            <person name="Amato A."/>
        </authorList>
    </citation>
    <scope>NUCLEOTIDE SEQUENCE [LARGE SCALE GENOMIC DNA]</scope>
</reference>
<dbReference type="InterPro" id="IPR027417">
    <property type="entry name" value="P-loop_NTPase"/>
</dbReference>
<dbReference type="Pfam" id="PF00004">
    <property type="entry name" value="AAA"/>
    <property type="match status" value="1"/>
</dbReference>
<evidence type="ECO:0000313" key="5">
    <source>
        <dbReference type="EMBL" id="GBG33240.1"/>
    </source>
</evidence>
<dbReference type="OrthoDB" id="9996895at2759"/>
<dbReference type="InterPro" id="IPR013783">
    <property type="entry name" value="Ig-like_fold"/>
</dbReference>
<dbReference type="AlphaFoldDB" id="A0A2R5GQW3"/>
<proteinExistence type="predicted"/>
<accession>A0A2R5GQW3</accession>
<dbReference type="GO" id="GO:0006260">
    <property type="term" value="P:DNA replication"/>
    <property type="evidence" value="ECO:0007669"/>
    <property type="project" value="UniProtKB-KW"/>
</dbReference>
<feature type="region of interest" description="Disordered" evidence="2">
    <location>
        <begin position="102"/>
        <end position="134"/>
    </location>
</feature>
<dbReference type="GO" id="GO:0016887">
    <property type="term" value="F:ATP hydrolysis activity"/>
    <property type="evidence" value="ECO:0007669"/>
    <property type="project" value="InterPro"/>
</dbReference>
<dbReference type="InParanoid" id="A0A2R5GQW3"/>
<evidence type="ECO:0000313" key="6">
    <source>
        <dbReference type="Proteomes" id="UP000241890"/>
    </source>
</evidence>
<feature type="region of interest" description="Disordered" evidence="2">
    <location>
        <begin position="512"/>
        <end position="542"/>
    </location>
</feature>
<dbReference type="InterPro" id="IPR003959">
    <property type="entry name" value="ATPase_AAA_core"/>
</dbReference>
<evidence type="ECO:0000256" key="2">
    <source>
        <dbReference type="SAM" id="MobiDB-lite"/>
    </source>
</evidence>
<feature type="compositionally biased region" description="Basic residues" evidence="2">
    <location>
        <begin position="120"/>
        <end position="131"/>
    </location>
</feature>
<dbReference type="PANTHER" id="PTHR23389:SF6">
    <property type="entry name" value="REPLICATION FACTOR C SUBUNIT 1"/>
    <property type="match status" value="1"/>
</dbReference>
<keyword evidence="1" id="KW-0235">DNA replication</keyword>
<dbReference type="EMBL" id="BEYU01000149">
    <property type="protein sequence ID" value="GBG33240.1"/>
    <property type="molecule type" value="Genomic_DNA"/>
</dbReference>
<evidence type="ECO:0000259" key="4">
    <source>
        <dbReference type="Pfam" id="PF01833"/>
    </source>
</evidence>
<gene>
    <name evidence="5" type="ORF">FCC1311_094642</name>
</gene>
<organism evidence="5 6">
    <name type="scientific">Hondaea fermentalgiana</name>
    <dbReference type="NCBI Taxonomy" id="2315210"/>
    <lineage>
        <taxon>Eukaryota</taxon>
        <taxon>Sar</taxon>
        <taxon>Stramenopiles</taxon>
        <taxon>Bigyra</taxon>
        <taxon>Labyrinthulomycetes</taxon>
        <taxon>Thraustochytrida</taxon>
        <taxon>Thraustochytriidae</taxon>
        <taxon>Hondaea</taxon>
    </lineage>
</organism>
<protein>
    <submittedName>
        <fullName evidence="5">ATPase family AAA domain-containing protein 5</fullName>
    </submittedName>
</protein>
<feature type="region of interest" description="Disordered" evidence="2">
    <location>
        <begin position="681"/>
        <end position="785"/>
    </location>
</feature>
<feature type="domain" description="IPT/TIG" evidence="4">
    <location>
        <begin position="613"/>
        <end position="673"/>
    </location>
</feature>
<name>A0A2R5GQW3_9STRA</name>
<dbReference type="PANTHER" id="PTHR23389">
    <property type="entry name" value="CHROMOSOME TRANSMISSION FIDELITY FACTOR 18"/>
    <property type="match status" value="1"/>
</dbReference>
<sequence length="1061" mass="116364">MDGPGDTVSATTPAAIAEDSFHALVKLVDHDVRGNLTFEGFVKLYKLDYEEQGQAMGDLNVWNDLSKFGFDTNLVHNGQFPPRAQKHPNAFALLGKPAASTAANNSEKAKSLATSAKAAKSPRHKLVKSAKHFSTNAKQGKDALTLIMKAVHTESAVNSNHELAVASEAPVPPSRADAASPEVIDITAVVDTSHTGPVSVRVHTLSLPSDAKPDDLIAELKVRGLMAHLGDLRLETLREFAQLRLGSEDDKTWESLYRPAYAKILFENTETARGLREWLETWVKVLQPGEDANFEGAADNSRSSWHSGSFWDGNWDDLDEDALDGPAVSSAPVHVVVGGTGLGKSNIAHYLADQFEFLVTEVHAGTVRSAVQLKAAIGEATQSCAISKSRRLNKALILIDEVDIVFEDDKQFYAGIKALVNNARCPILFTCNRVPTEFLRMFPDRVIEHRMGPGAPGPILEALRYTCIVQGIEVSDAQLLKLLGFCKGKFSQTLHQLQFRCAIPVRRRQLAPIGSPQRSTPGVIDITTPKRSSSSSIGHDDEVEEVETLTTVVETNLFPQPLGLRDAREAAQDDQWNLDTASQVLQSALQAALASPCSKSQCRFHLGSVPEDPIVEGLEPPLGALRGGTKVHVYGTHLAHPCASHVSVDIDGCECEVLTVSEHLIVMRTPPMRTYNALVDNAHSGNRSSEERPTREPGGSEEDSSPSSDSDFEETRTRRPSRLRRGRKKTHVPKRRRVVASLSGATHEVDAIEDSDDDDNDPLGATQTQSPEDQAAEARMKAPQQRKLRPFDKLVHSRLWPVDLHVTVRLPQMILATSRGRAERQNNGLFEYSRFVDPSQTQLSGQLQESDAQPVVPSQEEKPYASLACEWNGTMEELCALADWGSWCDVLQTPPGNPAALRGWPVQEDFRYEDASFDDDLRNVDAAQANIVANFECVGARVFSRGRLVDAGAANLTNRALTQRRVSFMYSARGCAEAALTSFGLGAARGLGLANTRRVQHAVLDEVGCLTRIAWLEEGRKAVDTSRRGFRHYMDNRGLSEAKGPAHEHLGNFWLWNREEN</sequence>
<evidence type="ECO:0000256" key="1">
    <source>
        <dbReference type="ARBA" id="ARBA00022705"/>
    </source>
</evidence>
<evidence type="ECO:0000259" key="3">
    <source>
        <dbReference type="Pfam" id="PF00004"/>
    </source>
</evidence>
<dbReference type="Gene3D" id="3.40.50.300">
    <property type="entry name" value="P-loop containing nucleotide triphosphate hydrolases"/>
    <property type="match status" value="1"/>
</dbReference>
<dbReference type="Pfam" id="PF01833">
    <property type="entry name" value="TIG"/>
    <property type="match status" value="1"/>
</dbReference>
<feature type="compositionally biased region" description="Acidic residues" evidence="2">
    <location>
        <begin position="751"/>
        <end position="761"/>
    </location>
</feature>
<keyword evidence="6" id="KW-1185">Reference proteome</keyword>
<dbReference type="SUPFAM" id="SSF52540">
    <property type="entry name" value="P-loop containing nucleoside triphosphate hydrolases"/>
    <property type="match status" value="1"/>
</dbReference>
<dbReference type="InterPro" id="IPR014756">
    <property type="entry name" value="Ig_E-set"/>
</dbReference>
<feature type="compositionally biased region" description="Basic residues" evidence="2">
    <location>
        <begin position="718"/>
        <end position="738"/>
    </location>
</feature>
<dbReference type="CDD" id="cd00009">
    <property type="entry name" value="AAA"/>
    <property type="match status" value="1"/>
</dbReference>
<dbReference type="Gene3D" id="2.60.40.10">
    <property type="entry name" value="Immunoglobulins"/>
    <property type="match status" value="1"/>
</dbReference>
<dbReference type="Proteomes" id="UP000241890">
    <property type="component" value="Unassembled WGS sequence"/>
</dbReference>